<feature type="region of interest" description="Disordered" evidence="1">
    <location>
        <begin position="54"/>
        <end position="86"/>
    </location>
</feature>
<reference evidence="2" key="1">
    <citation type="journal article" date="2014" name="Int. J. Syst. Evol. Microbiol.">
        <title>Complete genome sequence of Corynebacterium casei LMG S-19264T (=DSM 44701T), isolated from a smear-ripened cheese.</title>
        <authorList>
            <consortium name="US DOE Joint Genome Institute (JGI-PGF)"/>
            <person name="Walter F."/>
            <person name="Albersmeier A."/>
            <person name="Kalinowski J."/>
            <person name="Ruckert C."/>
        </authorList>
    </citation>
    <scope>NUCLEOTIDE SEQUENCE</scope>
    <source>
        <strain evidence="2">VKM Ac-1069</strain>
    </source>
</reference>
<evidence type="ECO:0000313" key="2">
    <source>
        <dbReference type="EMBL" id="GLL11359.1"/>
    </source>
</evidence>
<dbReference type="AlphaFoldDB" id="A0A9W6L339"/>
<sequence length="86" mass="8913">MIPLLILAVVLLKLPARHVGEPAPARPVCGPRPAHATATRLRVLAGRAPAVLPSGADVMGRERLPLPGAEVPPAGPPEASRGERVR</sequence>
<dbReference type="EMBL" id="BSFQ01000008">
    <property type="protein sequence ID" value="GLL11359.1"/>
    <property type="molecule type" value="Genomic_DNA"/>
</dbReference>
<name>A0A9W6L339_9PSEU</name>
<protein>
    <submittedName>
        <fullName evidence="2">Uncharacterized protein</fullName>
    </submittedName>
</protein>
<evidence type="ECO:0000313" key="3">
    <source>
        <dbReference type="Proteomes" id="UP001143463"/>
    </source>
</evidence>
<comment type="caution">
    <text evidence="2">The sequence shown here is derived from an EMBL/GenBank/DDBJ whole genome shotgun (WGS) entry which is preliminary data.</text>
</comment>
<dbReference type="RefSeq" id="WP_156067633.1">
    <property type="nucleotide sequence ID" value="NZ_BSFQ01000008.1"/>
</dbReference>
<accession>A0A9W6L339</accession>
<gene>
    <name evidence="2" type="ORF">GCM10017577_25000</name>
</gene>
<dbReference type="Proteomes" id="UP001143463">
    <property type="component" value="Unassembled WGS sequence"/>
</dbReference>
<proteinExistence type="predicted"/>
<keyword evidence="3" id="KW-1185">Reference proteome</keyword>
<evidence type="ECO:0000256" key="1">
    <source>
        <dbReference type="SAM" id="MobiDB-lite"/>
    </source>
</evidence>
<reference evidence="2" key="2">
    <citation type="submission" date="2023-01" db="EMBL/GenBank/DDBJ databases">
        <authorList>
            <person name="Sun Q."/>
            <person name="Evtushenko L."/>
        </authorList>
    </citation>
    <scope>NUCLEOTIDE SEQUENCE</scope>
    <source>
        <strain evidence="2">VKM Ac-1069</strain>
    </source>
</reference>
<organism evidence="2 3">
    <name type="scientific">Pseudonocardia halophobica</name>
    <dbReference type="NCBI Taxonomy" id="29401"/>
    <lineage>
        <taxon>Bacteria</taxon>
        <taxon>Bacillati</taxon>
        <taxon>Actinomycetota</taxon>
        <taxon>Actinomycetes</taxon>
        <taxon>Pseudonocardiales</taxon>
        <taxon>Pseudonocardiaceae</taxon>
        <taxon>Pseudonocardia</taxon>
    </lineage>
</organism>